<dbReference type="eggNOG" id="COG4466">
    <property type="taxonomic scope" value="Bacteria"/>
</dbReference>
<name>L1QJ82_9CLOT</name>
<evidence type="ECO:0000313" key="2">
    <source>
        <dbReference type="Proteomes" id="UP000010420"/>
    </source>
</evidence>
<dbReference type="PATRIC" id="fig|545697.3.peg.1259"/>
<accession>L1QJ82</accession>
<dbReference type="Gene3D" id="2.30.30.100">
    <property type="match status" value="1"/>
</dbReference>
<dbReference type="Pfam" id="PF06257">
    <property type="entry name" value="VEG"/>
    <property type="match status" value="1"/>
</dbReference>
<evidence type="ECO:0000313" key="1">
    <source>
        <dbReference type="EMBL" id="EKY27637.1"/>
    </source>
</evidence>
<dbReference type="PANTHER" id="PTHR40026">
    <property type="entry name" value="PROTEIN VEG"/>
    <property type="match status" value="1"/>
</dbReference>
<gene>
    <name evidence="1" type="ORF">HMPREF0216_01280</name>
</gene>
<dbReference type="HOGENOM" id="CLU_153735_1_0_9"/>
<organism evidence="1 2">
    <name type="scientific">Clostridium celatum DSM 1785</name>
    <dbReference type="NCBI Taxonomy" id="545697"/>
    <lineage>
        <taxon>Bacteria</taxon>
        <taxon>Bacillati</taxon>
        <taxon>Bacillota</taxon>
        <taxon>Clostridia</taxon>
        <taxon>Eubacteriales</taxon>
        <taxon>Clostridiaceae</taxon>
        <taxon>Clostridium</taxon>
    </lineage>
</organism>
<comment type="caution">
    <text evidence="1">The sequence shown here is derived from an EMBL/GenBank/DDBJ whole genome shotgun (WGS) entry which is preliminary data.</text>
</comment>
<dbReference type="EMBL" id="AMEZ01000033">
    <property type="protein sequence ID" value="EKY27637.1"/>
    <property type="molecule type" value="Genomic_DNA"/>
</dbReference>
<dbReference type="PANTHER" id="PTHR40026:SF1">
    <property type="entry name" value="PROTEIN VEG"/>
    <property type="match status" value="1"/>
</dbReference>
<dbReference type="AlphaFoldDB" id="L1QJ82"/>
<dbReference type="InterPro" id="IPR009366">
    <property type="entry name" value="Protein_Veg"/>
</dbReference>
<protein>
    <submittedName>
        <fullName evidence="1">Uncharacterized protein</fullName>
    </submittedName>
</protein>
<proteinExistence type="predicted"/>
<reference evidence="1 2" key="1">
    <citation type="submission" date="2012-05" db="EMBL/GenBank/DDBJ databases">
        <authorList>
            <person name="Weinstock G."/>
            <person name="Sodergren E."/>
            <person name="Lobos E.A."/>
            <person name="Fulton L."/>
            <person name="Fulton R."/>
            <person name="Courtney L."/>
            <person name="Fronick C."/>
            <person name="O'Laughlin M."/>
            <person name="Godfrey J."/>
            <person name="Wilson R.M."/>
            <person name="Miner T."/>
            <person name="Farmer C."/>
            <person name="Delehaunty K."/>
            <person name="Cordes M."/>
            <person name="Minx P."/>
            <person name="Tomlinson C."/>
            <person name="Chen J."/>
            <person name="Wollam A."/>
            <person name="Pepin K.H."/>
            <person name="Bhonagiri V."/>
            <person name="Zhang X."/>
            <person name="Suruliraj S."/>
            <person name="Warren W."/>
            <person name="Mitreva M."/>
            <person name="Mardis E.R."/>
            <person name="Wilson R.K."/>
        </authorList>
    </citation>
    <scope>NUCLEOTIDE SEQUENCE [LARGE SCALE GENOMIC DNA]</scope>
    <source>
        <strain evidence="1 2">DSM 1785</strain>
    </source>
</reference>
<dbReference type="Proteomes" id="UP000010420">
    <property type="component" value="Unassembled WGS sequence"/>
</dbReference>
<sequence length="99" mass="11382">MVLFDKNSKKYYNYNWKEGVYMEKNKTLATIKKDIESHVGEKVTLKANGGRKKILVNDGVIESVHPSIFVVRLESDAQRTVTYSYSDVLTKTVLLYYAV</sequence>
<dbReference type="STRING" id="545697.HMPREF0216_01280"/>
<dbReference type="GO" id="GO:0006355">
    <property type="term" value="P:regulation of DNA-templated transcription"/>
    <property type="evidence" value="ECO:0007669"/>
    <property type="project" value="InterPro"/>
</dbReference>
<keyword evidence="2" id="KW-1185">Reference proteome</keyword>